<dbReference type="InterPro" id="IPR020835">
    <property type="entry name" value="Catalase_sf"/>
</dbReference>
<protein>
    <submittedName>
        <fullName evidence="2">Catalase</fullName>
    </submittedName>
</protein>
<evidence type="ECO:0000259" key="1">
    <source>
        <dbReference type="Pfam" id="PF06628"/>
    </source>
</evidence>
<evidence type="ECO:0000313" key="2">
    <source>
        <dbReference type="EMBL" id="ETJ44694.1"/>
    </source>
</evidence>
<feature type="non-terminal residue" evidence="2">
    <location>
        <position position="75"/>
    </location>
</feature>
<dbReference type="Gene3D" id="2.40.180.10">
    <property type="entry name" value="Catalase core domain"/>
    <property type="match status" value="1"/>
</dbReference>
<feature type="non-terminal residue" evidence="2">
    <location>
        <position position="1"/>
    </location>
</feature>
<dbReference type="EMBL" id="AZMM01001309">
    <property type="protein sequence ID" value="ETJ44694.1"/>
    <property type="molecule type" value="Genomic_DNA"/>
</dbReference>
<feature type="domain" description="Catalase immune-responsive" evidence="1">
    <location>
        <begin position="32"/>
        <end position="74"/>
    </location>
</feature>
<comment type="caution">
    <text evidence="2">The sequence shown here is derived from an EMBL/GenBank/DDBJ whole genome shotgun (WGS) entry which is preliminary data.</text>
</comment>
<sequence length="75" mass="8590">PNSFGEWAEQPEFKNPPLDVSGPAYQYDFYEDDSDFFTQPGKLFRLMSPEQQQALFDNTAAAMNGVPDFIKERHA</sequence>
<name>W1YU24_9ZZZZ</name>
<dbReference type="GO" id="GO:0020037">
    <property type="term" value="F:heme binding"/>
    <property type="evidence" value="ECO:0007669"/>
    <property type="project" value="InterPro"/>
</dbReference>
<dbReference type="SUPFAM" id="SSF56634">
    <property type="entry name" value="Heme-dependent catalase-like"/>
    <property type="match status" value="1"/>
</dbReference>
<gene>
    <name evidence="2" type="ORF">Q604_UNBC01309G0001</name>
</gene>
<dbReference type="InterPro" id="IPR010582">
    <property type="entry name" value="Catalase_immune_responsive"/>
</dbReference>
<accession>W1YU24</accession>
<organism evidence="2">
    <name type="scientific">human gut metagenome</name>
    <dbReference type="NCBI Taxonomy" id="408170"/>
    <lineage>
        <taxon>unclassified sequences</taxon>
        <taxon>metagenomes</taxon>
        <taxon>organismal metagenomes</taxon>
    </lineage>
</organism>
<dbReference type="Pfam" id="PF06628">
    <property type="entry name" value="Catalase-rel"/>
    <property type="match status" value="1"/>
</dbReference>
<proteinExistence type="predicted"/>
<dbReference type="AlphaFoldDB" id="W1YU24"/>
<reference evidence="2" key="1">
    <citation type="submission" date="2013-12" db="EMBL/GenBank/DDBJ databases">
        <title>A Varibaculum cambriense genome reconstructed from a premature infant gut community with otherwise low bacterial novelty that shifts toward anaerobic metabolism during the third week of life.</title>
        <authorList>
            <person name="Brown C.T."/>
            <person name="Sharon I."/>
            <person name="Thomas B.C."/>
            <person name="Castelle C.J."/>
            <person name="Morowitz M.J."/>
            <person name="Banfield J.F."/>
        </authorList>
    </citation>
    <scope>NUCLEOTIDE SEQUENCE</scope>
</reference>